<reference evidence="3 4" key="1">
    <citation type="submission" date="2022-11" db="EMBL/GenBank/DDBJ databases">
        <title>Minimal conservation of predation-associated metabolite biosynthetic gene clusters underscores biosynthetic potential of Myxococcota including descriptions for ten novel species: Archangium lansinium sp. nov., Myxococcus landrumus sp. nov., Nannocystis bai.</title>
        <authorList>
            <person name="Ahearne A."/>
            <person name="Stevens C."/>
            <person name="Dowd S."/>
        </authorList>
    </citation>
    <scope>NUCLEOTIDE SEQUENCE [LARGE SCALE GENOMIC DNA]</scope>
    <source>
        <strain evidence="3 4">RJM3</strain>
    </source>
</reference>
<protein>
    <submittedName>
        <fullName evidence="3">Heparan-alpha-glucosaminide N-acetyltransferase domain-containing protein</fullName>
    </submittedName>
</protein>
<sequence>MTALTLEDGGAAAAASSTKPAERARLDAVDVLRGLVMILMAIDHVRDFVGPPVDFRLDVTKTSAALFFTRWITHFCAPVFVLLAGTSAYLQAARGKSRGELSRFLLTRGAWLVFLEITVIRLGWTFDPGYHITPLQVIWAIGWSMIALAGLVHLPVRVVAAIGVAMIAGHNLLDGVSFARGSALGVVGSILHESRPFEPAPGHYVFVAYPLVPWIGVMAAGYGLGALLEAAPGERRARLYKLGAALTLAFVIVRGANVYGDPSPWTSQGSALPTALSFLNCRKYPPSLSYLLMTLGPALLALGALEGREFPGKKVLLVFGRAPLFYYILHLYLIHASAAVVHYAIHGPKVFAWHDPMGLPAEAQHGLPFVYGYTLAVVAALYPLCRWFAELKRRRRDLVFLSYL</sequence>
<proteinExistence type="predicted"/>
<dbReference type="Proteomes" id="UP001221411">
    <property type="component" value="Unassembled WGS sequence"/>
</dbReference>
<feature type="transmembrane region" description="Helical" evidence="1">
    <location>
        <begin position="204"/>
        <end position="227"/>
    </location>
</feature>
<evidence type="ECO:0000313" key="3">
    <source>
        <dbReference type="EMBL" id="MDC0746707.1"/>
    </source>
</evidence>
<feature type="transmembrane region" description="Helical" evidence="1">
    <location>
        <begin position="287"/>
        <end position="305"/>
    </location>
</feature>
<feature type="transmembrane region" description="Helical" evidence="1">
    <location>
        <begin position="172"/>
        <end position="192"/>
    </location>
</feature>
<feature type="transmembrane region" description="Helical" evidence="1">
    <location>
        <begin position="136"/>
        <end position="160"/>
    </location>
</feature>
<organism evidence="3 4">
    <name type="scientific">Polyangium mundeleinium</name>
    <dbReference type="NCBI Taxonomy" id="2995306"/>
    <lineage>
        <taxon>Bacteria</taxon>
        <taxon>Pseudomonadati</taxon>
        <taxon>Myxococcota</taxon>
        <taxon>Polyangia</taxon>
        <taxon>Polyangiales</taxon>
        <taxon>Polyangiaceae</taxon>
        <taxon>Polyangium</taxon>
    </lineage>
</organism>
<gene>
    <name evidence="3" type="ORF">POL67_35595</name>
</gene>
<name>A0ABT5EZL2_9BACT</name>
<dbReference type="RefSeq" id="WP_271925082.1">
    <property type="nucleotide sequence ID" value="NZ_JAQNDO010000001.1"/>
</dbReference>
<accession>A0ABT5EZL2</accession>
<evidence type="ECO:0000313" key="4">
    <source>
        <dbReference type="Proteomes" id="UP001221411"/>
    </source>
</evidence>
<comment type="caution">
    <text evidence="3">The sequence shown here is derived from an EMBL/GenBank/DDBJ whole genome shotgun (WGS) entry which is preliminary data.</text>
</comment>
<feature type="domain" description="Heparan-alpha-glucosaminide N-acetyltransferase catalytic" evidence="2">
    <location>
        <begin position="25"/>
        <end position="251"/>
    </location>
</feature>
<feature type="transmembrane region" description="Helical" evidence="1">
    <location>
        <begin position="365"/>
        <end position="385"/>
    </location>
</feature>
<keyword evidence="4" id="KW-1185">Reference proteome</keyword>
<keyword evidence="1" id="KW-1133">Transmembrane helix</keyword>
<dbReference type="EMBL" id="JAQNDO010000001">
    <property type="protein sequence ID" value="MDC0746707.1"/>
    <property type="molecule type" value="Genomic_DNA"/>
</dbReference>
<feature type="transmembrane region" description="Helical" evidence="1">
    <location>
        <begin position="239"/>
        <end position="259"/>
    </location>
</feature>
<dbReference type="PANTHER" id="PTHR40407:SF1">
    <property type="entry name" value="HEPARAN-ALPHA-GLUCOSAMINIDE N-ACETYLTRANSFERASE CATALYTIC DOMAIN-CONTAINING PROTEIN"/>
    <property type="match status" value="1"/>
</dbReference>
<feature type="transmembrane region" description="Helical" evidence="1">
    <location>
        <begin position="104"/>
        <end position="124"/>
    </location>
</feature>
<feature type="transmembrane region" description="Helical" evidence="1">
    <location>
        <begin position="325"/>
        <end position="345"/>
    </location>
</feature>
<keyword evidence="1" id="KW-0472">Membrane</keyword>
<evidence type="ECO:0000256" key="1">
    <source>
        <dbReference type="SAM" id="Phobius"/>
    </source>
</evidence>
<evidence type="ECO:0000259" key="2">
    <source>
        <dbReference type="Pfam" id="PF07786"/>
    </source>
</evidence>
<dbReference type="PANTHER" id="PTHR40407">
    <property type="entry name" value="MEMBRANE PROTEIN-LIKE PROTEIN"/>
    <property type="match status" value="1"/>
</dbReference>
<keyword evidence="1" id="KW-0812">Transmembrane</keyword>
<dbReference type="InterPro" id="IPR012429">
    <property type="entry name" value="HGSNAT_cat"/>
</dbReference>
<dbReference type="Pfam" id="PF07786">
    <property type="entry name" value="HGSNAT_cat"/>
    <property type="match status" value="1"/>
</dbReference>
<feature type="transmembrane region" description="Helical" evidence="1">
    <location>
        <begin position="71"/>
        <end position="92"/>
    </location>
</feature>